<organism evidence="1">
    <name type="scientific">Bacillus sp. BS1807G30</name>
    <dbReference type="NCBI Taxonomy" id="3153756"/>
    <lineage>
        <taxon>Bacteria</taxon>
        <taxon>Bacillati</taxon>
        <taxon>Bacillota</taxon>
        <taxon>Bacilli</taxon>
        <taxon>Bacillales</taxon>
        <taxon>Bacillaceae</taxon>
        <taxon>Bacillus</taxon>
    </lineage>
</organism>
<proteinExistence type="predicted"/>
<dbReference type="AlphaFoldDB" id="A0AAU7FMP0"/>
<evidence type="ECO:0000313" key="1">
    <source>
        <dbReference type="EMBL" id="XBM04813.1"/>
    </source>
</evidence>
<reference evidence="1" key="1">
    <citation type="submission" date="2024-05" db="EMBL/GenBank/DDBJ databases">
        <authorList>
            <person name="Liu Z."/>
        </authorList>
    </citation>
    <scope>NUCLEOTIDE SEQUENCE</scope>
    <source>
        <strain evidence="1">BS1807G30</strain>
    </source>
</reference>
<dbReference type="RefSeq" id="WP_019743747.1">
    <property type="nucleotide sequence ID" value="NZ_CP157353.1"/>
</dbReference>
<accession>A0AAU7FMP0</accession>
<dbReference type="EMBL" id="CP157353">
    <property type="protein sequence ID" value="XBM04813.1"/>
    <property type="molecule type" value="Genomic_DNA"/>
</dbReference>
<dbReference type="InterPro" id="IPR019270">
    <property type="entry name" value="DUF2283"/>
</dbReference>
<gene>
    <name evidence="1" type="ORF">ABG082_03330</name>
</gene>
<dbReference type="InterPro" id="IPR016789">
    <property type="entry name" value="UCP021389"/>
</dbReference>
<dbReference type="Pfam" id="PF10049">
    <property type="entry name" value="DUF2283"/>
    <property type="match status" value="1"/>
</dbReference>
<name>A0AAU7FMP0_9BACI</name>
<dbReference type="PIRSF" id="PIRSF021389">
    <property type="entry name" value="UCP021389"/>
    <property type="match status" value="1"/>
</dbReference>
<protein>
    <submittedName>
        <fullName evidence="1">DUF2283 domain-containing protein</fullName>
    </submittedName>
</protein>
<sequence>MKRTITYDQTIDIGYIYLIPPRIGTIKETIELDVNECVNVDIDKEDRVAGLELFAEEAKVLKHTPVYEDELSLRFTDQEVLSTYHLSGIEFQFSTPDHNGLIGFTIVDPLKYHVKRKTRKNRFD</sequence>